<dbReference type="InterPro" id="IPR019606">
    <property type="entry name" value="GerMN"/>
</dbReference>
<gene>
    <name evidence="3" type="ORF">ABR75_08895</name>
</gene>
<feature type="domain" description="GerMN" evidence="2">
    <location>
        <begin position="97"/>
        <end position="186"/>
    </location>
</feature>
<evidence type="ECO:0000313" key="3">
    <source>
        <dbReference type="EMBL" id="KRO48641.1"/>
    </source>
</evidence>
<protein>
    <recommendedName>
        <fullName evidence="2">GerMN domain-containing protein</fullName>
    </recommendedName>
</protein>
<evidence type="ECO:0000313" key="4">
    <source>
        <dbReference type="Proteomes" id="UP000051017"/>
    </source>
</evidence>
<dbReference type="Pfam" id="PF10646">
    <property type="entry name" value="Germane"/>
    <property type="match status" value="1"/>
</dbReference>
<sequence length="210" mass="21922">MNSSTGALRRSVLMLAVLSSCAVPNSGSYQQVAPADIPFGLNAPQTTLPPTTTTTTVLDPPSLESVPIAVSEPIDLFFISNSRIIKVQRNVASPANPAQALSSLVEGPNTSPEFVGLRTALPTTFTASVDVIRGVARVDATRTFLNSLSGLDQKLAIAQIVLTLTSRPGVGQVLFSVDSKLISVPRGRGDSVASGVAVTFDDYASLINQQ</sequence>
<feature type="chain" id="PRO_5038578547" description="GerMN domain-containing protein" evidence="1">
    <location>
        <begin position="23"/>
        <end position="210"/>
    </location>
</feature>
<proteinExistence type="predicted"/>
<comment type="caution">
    <text evidence="3">The sequence shown here is derived from an EMBL/GenBank/DDBJ whole genome shotgun (WGS) entry which is preliminary data.</text>
</comment>
<dbReference type="AlphaFoldDB" id="A0A0R2QEC1"/>
<dbReference type="SMART" id="SM00909">
    <property type="entry name" value="Germane"/>
    <property type="match status" value="1"/>
</dbReference>
<keyword evidence="1" id="KW-0732">Signal</keyword>
<accession>A0A0R2QEC1</accession>
<evidence type="ECO:0000256" key="1">
    <source>
        <dbReference type="SAM" id="SignalP"/>
    </source>
</evidence>
<feature type="signal peptide" evidence="1">
    <location>
        <begin position="1"/>
        <end position="22"/>
    </location>
</feature>
<dbReference type="Proteomes" id="UP000051017">
    <property type="component" value="Unassembled WGS sequence"/>
</dbReference>
<name>A0A0R2QEC1_9ACTN</name>
<dbReference type="EMBL" id="LIBJ01000071">
    <property type="protein sequence ID" value="KRO48641.1"/>
    <property type="molecule type" value="Genomic_DNA"/>
</dbReference>
<evidence type="ECO:0000259" key="2">
    <source>
        <dbReference type="SMART" id="SM00909"/>
    </source>
</evidence>
<reference evidence="3 4" key="1">
    <citation type="submission" date="2015-10" db="EMBL/GenBank/DDBJ databases">
        <title>Metagenome-Assembled Genomes uncover a global brackish microbiome.</title>
        <authorList>
            <person name="Hugerth L.W."/>
            <person name="Larsson J."/>
            <person name="Alneberg J."/>
            <person name="Lindh M.V."/>
            <person name="Legrand C."/>
            <person name="Pinhassi J."/>
            <person name="Andersson A.F."/>
        </authorList>
    </citation>
    <scope>NUCLEOTIDE SEQUENCE [LARGE SCALE GENOMIC DNA]</scope>
    <source>
        <strain evidence="3">BACL6 MAG-120924-bin43</strain>
    </source>
</reference>
<organism evidence="3 4">
    <name type="scientific">Acidimicrobiia bacterium BACL6 MAG-120924-bin43</name>
    <dbReference type="NCBI Taxonomy" id="1655583"/>
    <lineage>
        <taxon>Bacteria</taxon>
        <taxon>Bacillati</taxon>
        <taxon>Actinomycetota</taxon>
        <taxon>Acidimicrobiia</taxon>
        <taxon>acIV cluster</taxon>
    </lineage>
</organism>